<gene>
    <name evidence="3" type="ORF">G3I50_36375</name>
</gene>
<feature type="region of interest" description="Disordered" evidence="1">
    <location>
        <begin position="1"/>
        <end position="40"/>
    </location>
</feature>
<organism evidence="3 4">
    <name type="scientific">Streptomyces parvus</name>
    <dbReference type="NCBI Taxonomy" id="66428"/>
    <lineage>
        <taxon>Bacteria</taxon>
        <taxon>Bacillati</taxon>
        <taxon>Actinomycetota</taxon>
        <taxon>Actinomycetes</taxon>
        <taxon>Kitasatosporales</taxon>
        <taxon>Streptomycetaceae</taxon>
        <taxon>Streptomyces</taxon>
    </lineage>
</organism>
<evidence type="ECO:0000256" key="1">
    <source>
        <dbReference type="SAM" id="MobiDB-lite"/>
    </source>
</evidence>
<dbReference type="RefSeq" id="WP_164207975.1">
    <property type="nucleotide sequence ID" value="NZ_JAAGMP010001611.1"/>
</dbReference>
<reference evidence="3 4" key="1">
    <citation type="submission" date="2020-01" db="EMBL/GenBank/DDBJ databases">
        <title>Insect and environment-associated Actinomycetes.</title>
        <authorList>
            <person name="Currrie C."/>
            <person name="Chevrette M."/>
            <person name="Carlson C."/>
            <person name="Stubbendieck R."/>
            <person name="Wendt-Pienkowski E."/>
        </authorList>
    </citation>
    <scope>NUCLEOTIDE SEQUENCE [LARGE SCALE GENOMIC DNA]</scope>
    <source>
        <strain evidence="3 4">SID7590</strain>
    </source>
</reference>
<protein>
    <submittedName>
        <fullName evidence="3">Sodium-independent anion transporter</fullName>
    </submittedName>
</protein>
<proteinExistence type="predicted"/>
<dbReference type="Proteomes" id="UP000469670">
    <property type="component" value="Unassembled WGS sequence"/>
</dbReference>
<feature type="domain" description="STAS" evidence="2">
    <location>
        <begin position="46"/>
        <end position="147"/>
    </location>
</feature>
<dbReference type="CDD" id="cd07042">
    <property type="entry name" value="STAS_SulP_like_sulfate_transporter"/>
    <property type="match status" value="1"/>
</dbReference>
<evidence type="ECO:0000313" key="3">
    <source>
        <dbReference type="EMBL" id="NEC23690.1"/>
    </source>
</evidence>
<evidence type="ECO:0000313" key="4">
    <source>
        <dbReference type="Proteomes" id="UP000469670"/>
    </source>
</evidence>
<dbReference type="PROSITE" id="PS50801">
    <property type="entry name" value="STAS"/>
    <property type="match status" value="1"/>
</dbReference>
<dbReference type="SUPFAM" id="SSF52091">
    <property type="entry name" value="SpoIIaa-like"/>
    <property type="match status" value="1"/>
</dbReference>
<dbReference type="Gene3D" id="3.30.750.24">
    <property type="entry name" value="STAS domain"/>
    <property type="match status" value="1"/>
</dbReference>
<dbReference type="AlphaFoldDB" id="A0A7K3S868"/>
<dbReference type="InterPro" id="IPR036513">
    <property type="entry name" value="STAS_dom_sf"/>
</dbReference>
<sequence length="160" mass="16832">RAVAAEARVDRVDPYDGGAPDRPAPETYDGGDDNGAGERAGEGGQVVAYRVEGPLFFAGAHRSLLELGELSGVRVVILRMCRVTAVDATGALALKDTVHRLNGRGIVVLASGIRPGQRRALESVGALELLRREGREYATASEAFGGARERLAAPAREAAR</sequence>
<evidence type="ECO:0000259" key="2">
    <source>
        <dbReference type="PROSITE" id="PS50801"/>
    </source>
</evidence>
<dbReference type="EMBL" id="JAAGMP010001611">
    <property type="protein sequence ID" value="NEC23690.1"/>
    <property type="molecule type" value="Genomic_DNA"/>
</dbReference>
<name>A0A7K3S868_9ACTN</name>
<comment type="caution">
    <text evidence="3">The sequence shown here is derived from an EMBL/GenBank/DDBJ whole genome shotgun (WGS) entry which is preliminary data.</text>
</comment>
<dbReference type="InterPro" id="IPR002645">
    <property type="entry name" value="STAS_dom"/>
</dbReference>
<feature type="non-terminal residue" evidence="3">
    <location>
        <position position="1"/>
    </location>
</feature>
<dbReference type="Pfam" id="PF01740">
    <property type="entry name" value="STAS"/>
    <property type="match status" value="1"/>
</dbReference>
<accession>A0A7K3S868</accession>